<protein>
    <recommendedName>
        <fullName evidence="6">HTH tetR-type domain-containing protein</fullName>
    </recommendedName>
</protein>
<dbReference type="Proteomes" id="UP000035366">
    <property type="component" value="Chromosome"/>
</dbReference>
<feature type="domain" description="HTH tetR-type" evidence="6">
    <location>
        <begin position="1"/>
        <end position="61"/>
    </location>
</feature>
<reference evidence="7 8" key="1">
    <citation type="journal article" date="2015" name="ISME J.">
        <title>Draft Genome Sequence of Streptomyces incarnatus NRRL8089, which Produces the Nucleoside Antibiotic Sinefungin.</title>
        <authorList>
            <person name="Oshima K."/>
            <person name="Hattori M."/>
            <person name="Shimizu H."/>
            <person name="Fukuda K."/>
            <person name="Nemoto M."/>
            <person name="Inagaki K."/>
            <person name="Tamura T."/>
        </authorList>
    </citation>
    <scope>NUCLEOTIDE SEQUENCE [LARGE SCALE GENOMIC DNA]</scope>
    <source>
        <strain evidence="7 8">NRRL 8089</strain>
    </source>
</reference>
<evidence type="ECO:0000313" key="7">
    <source>
        <dbReference type="EMBL" id="AKJ12997.1"/>
    </source>
</evidence>
<dbReference type="InterPro" id="IPR001647">
    <property type="entry name" value="HTH_TetR"/>
</dbReference>
<dbReference type="InterPro" id="IPR050109">
    <property type="entry name" value="HTH-type_TetR-like_transc_reg"/>
</dbReference>
<dbReference type="InterPro" id="IPR039538">
    <property type="entry name" value="BetI_C"/>
</dbReference>
<evidence type="ECO:0000256" key="2">
    <source>
        <dbReference type="ARBA" id="ARBA00023015"/>
    </source>
</evidence>
<dbReference type="InterPro" id="IPR009057">
    <property type="entry name" value="Homeodomain-like_sf"/>
</dbReference>
<keyword evidence="2" id="KW-0805">Transcription regulation</keyword>
<name>A0ABM5TPU1_9ACTN</name>
<keyword evidence="1" id="KW-0678">Repressor</keyword>
<feature type="DNA-binding region" description="H-T-H motif" evidence="5">
    <location>
        <begin position="24"/>
        <end position="43"/>
    </location>
</feature>
<evidence type="ECO:0000256" key="5">
    <source>
        <dbReference type="PROSITE-ProRule" id="PRU00335"/>
    </source>
</evidence>
<dbReference type="EMBL" id="CP011497">
    <property type="protein sequence ID" value="AKJ12997.1"/>
    <property type="molecule type" value="Genomic_DNA"/>
</dbReference>
<evidence type="ECO:0000256" key="3">
    <source>
        <dbReference type="ARBA" id="ARBA00023125"/>
    </source>
</evidence>
<sequence>MHTRARLLESAERVIVERGYAQTTIEDLCAAAGYTRGAFYSNFRSKDDLVLALFDRHSADRLGQLERLLDGPGAASAEGVARALLEVNPLERNWILLFLEFRIHAARDPRLAAELDEHDRAVRDALAELLQRCCPAVARGVAPVGGVAATLLAVREGILARTAGEGPGVPEALDAAVATLSAILPALGIVPTPAAPEPES</sequence>
<dbReference type="PROSITE" id="PS50977">
    <property type="entry name" value="HTH_TETR_2"/>
    <property type="match status" value="1"/>
</dbReference>
<dbReference type="Gene3D" id="1.10.357.10">
    <property type="entry name" value="Tetracycline Repressor, domain 2"/>
    <property type="match status" value="1"/>
</dbReference>
<evidence type="ECO:0000313" key="8">
    <source>
        <dbReference type="Proteomes" id="UP000035366"/>
    </source>
</evidence>
<evidence type="ECO:0000259" key="6">
    <source>
        <dbReference type="PROSITE" id="PS50977"/>
    </source>
</evidence>
<keyword evidence="8" id="KW-1185">Reference proteome</keyword>
<dbReference type="Pfam" id="PF00440">
    <property type="entry name" value="TetR_N"/>
    <property type="match status" value="1"/>
</dbReference>
<keyword evidence="4" id="KW-0804">Transcription</keyword>
<dbReference type="SUPFAM" id="SSF48498">
    <property type="entry name" value="Tetracyclin repressor-like, C-terminal domain"/>
    <property type="match status" value="1"/>
</dbReference>
<dbReference type="SUPFAM" id="SSF46689">
    <property type="entry name" value="Homeodomain-like"/>
    <property type="match status" value="1"/>
</dbReference>
<dbReference type="Pfam" id="PF13977">
    <property type="entry name" value="TetR_C_6"/>
    <property type="match status" value="1"/>
</dbReference>
<keyword evidence="3 5" id="KW-0238">DNA-binding</keyword>
<gene>
    <name evidence="7" type="ORF">ABB07_24065</name>
</gene>
<organism evidence="7 8">
    <name type="scientific">Streptomyces incarnatus</name>
    <dbReference type="NCBI Taxonomy" id="665007"/>
    <lineage>
        <taxon>Bacteria</taxon>
        <taxon>Bacillati</taxon>
        <taxon>Actinomycetota</taxon>
        <taxon>Actinomycetes</taxon>
        <taxon>Kitasatosporales</taxon>
        <taxon>Streptomycetaceae</taxon>
        <taxon>Streptomyces</taxon>
    </lineage>
</organism>
<evidence type="ECO:0000256" key="4">
    <source>
        <dbReference type="ARBA" id="ARBA00023163"/>
    </source>
</evidence>
<dbReference type="RefSeq" id="WP_208900708.1">
    <property type="nucleotide sequence ID" value="NZ_CP011497.1"/>
</dbReference>
<dbReference type="PANTHER" id="PTHR30055">
    <property type="entry name" value="HTH-TYPE TRANSCRIPTIONAL REGULATOR RUTR"/>
    <property type="match status" value="1"/>
</dbReference>
<accession>A0ABM5TPU1</accession>
<dbReference type="PRINTS" id="PR00455">
    <property type="entry name" value="HTHTETR"/>
</dbReference>
<dbReference type="InterPro" id="IPR036271">
    <property type="entry name" value="Tet_transcr_reg_TetR-rel_C_sf"/>
</dbReference>
<dbReference type="PANTHER" id="PTHR30055:SF241">
    <property type="entry name" value="TRANSCRIPTIONAL REGULATORY PROTEIN"/>
    <property type="match status" value="1"/>
</dbReference>
<evidence type="ECO:0000256" key="1">
    <source>
        <dbReference type="ARBA" id="ARBA00022491"/>
    </source>
</evidence>
<proteinExistence type="predicted"/>